<dbReference type="InterPro" id="IPR036322">
    <property type="entry name" value="WD40_repeat_dom_sf"/>
</dbReference>
<feature type="non-terminal residue" evidence="4">
    <location>
        <position position="248"/>
    </location>
</feature>
<evidence type="ECO:0000313" key="5">
    <source>
        <dbReference type="Proteomes" id="UP000326759"/>
    </source>
</evidence>
<dbReference type="InterPro" id="IPR045162">
    <property type="entry name" value="Vps15-like"/>
</dbReference>
<dbReference type="GO" id="GO:0034271">
    <property type="term" value="C:phosphatidylinositol 3-kinase complex, class III, type I"/>
    <property type="evidence" value="ECO:0007669"/>
    <property type="project" value="TreeGrafter"/>
</dbReference>
<proteinExistence type="predicted"/>
<dbReference type="InterPro" id="IPR001680">
    <property type="entry name" value="WD40_rpt"/>
</dbReference>
<dbReference type="GO" id="GO:0006623">
    <property type="term" value="P:protein targeting to vacuole"/>
    <property type="evidence" value="ECO:0007669"/>
    <property type="project" value="TreeGrafter"/>
</dbReference>
<name>A0A5N5TB34_9CRUS</name>
<dbReference type="PROSITE" id="PS50082">
    <property type="entry name" value="WD_REPEATS_2"/>
    <property type="match status" value="1"/>
</dbReference>
<dbReference type="Proteomes" id="UP000326759">
    <property type="component" value="Unassembled WGS sequence"/>
</dbReference>
<feature type="region of interest" description="Disordered" evidence="3">
    <location>
        <begin position="217"/>
        <end position="238"/>
    </location>
</feature>
<evidence type="ECO:0000313" key="4">
    <source>
        <dbReference type="EMBL" id="KAB7502180.1"/>
    </source>
</evidence>
<dbReference type="GO" id="GO:0005770">
    <property type="term" value="C:late endosome"/>
    <property type="evidence" value="ECO:0007669"/>
    <property type="project" value="TreeGrafter"/>
</dbReference>
<reference evidence="4 5" key="1">
    <citation type="journal article" date="2019" name="PLoS Biol.">
        <title>Sex chromosomes control vertical transmission of feminizing Wolbachia symbionts in an isopod.</title>
        <authorList>
            <person name="Becking T."/>
            <person name="Chebbi M.A."/>
            <person name="Giraud I."/>
            <person name="Moumen B."/>
            <person name="Laverre T."/>
            <person name="Caubet Y."/>
            <person name="Peccoud J."/>
            <person name="Gilbert C."/>
            <person name="Cordaux R."/>
        </authorList>
    </citation>
    <scope>NUCLEOTIDE SEQUENCE [LARGE SCALE GENOMIC DNA]</scope>
    <source>
        <strain evidence="4">ANa2</strain>
        <tissue evidence="4">Whole body excluding digestive tract and cuticle</tissue>
    </source>
</reference>
<dbReference type="OrthoDB" id="242910at2759"/>
<dbReference type="PANTHER" id="PTHR17583:SF0">
    <property type="entry name" value="PHOSPHOINOSITIDE 3-KINASE REGULATORY SUBUNIT 4"/>
    <property type="match status" value="1"/>
</dbReference>
<dbReference type="PANTHER" id="PTHR17583">
    <property type="entry name" value="PHOSPHOINOSITIDE 3-KINASE REGULATORY SUBUNIT 4"/>
    <property type="match status" value="1"/>
</dbReference>
<dbReference type="AlphaFoldDB" id="A0A5N5TB34"/>
<dbReference type="InterPro" id="IPR015943">
    <property type="entry name" value="WD40/YVTN_repeat-like_dom_sf"/>
</dbReference>
<keyword evidence="5" id="KW-1185">Reference proteome</keyword>
<dbReference type="GO" id="GO:0045324">
    <property type="term" value="P:late endosome to vacuole transport"/>
    <property type="evidence" value="ECO:0007669"/>
    <property type="project" value="InterPro"/>
</dbReference>
<organism evidence="4 5">
    <name type="scientific">Armadillidium nasatum</name>
    <dbReference type="NCBI Taxonomy" id="96803"/>
    <lineage>
        <taxon>Eukaryota</taxon>
        <taxon>Metazoa</taxon>
        <taxon>Ecdysozoa</taxon>
        <taxon>Arthropoda</taxon>
        <taxon>Crustacea</taxon>
        <taxon>Multicrustacea</taxon>
        <taxon>Malacostraca</taxon>
        <taxon>Eumalacostraca</taxon>
        <taxon>Peracarida</taxon>
        <taxon>Isopoda</taxon>
        <taxon>Oniscidea</taxon>
        <taxon>Crinocheta</taxon>
        <taxon>Armadillidiidae</taxon>
        <taxon>Armadillidium</taxon>
    </lineage>
</organism>
<keyword evidence="1" id="KW-0547">Nucleotide-binding</keyword>
<dbReference type="GO" id="GO:0000166">
    <property type="term" value="F:nucleotide binding"/>
    <property type="evidence" value="ECO:0007669"/>
    <property type="project" value="UniProtKB-KW"/>
</dbReference>
<dbReference type="GO" id="GO:0034272">
    <property type="term" value="C:phosphatidylinositol 3-kinase complex, class III, type II"/>
    <property type="evidence" value="ECO:0007669"/>
    <property type="project" value="TreeGrafter"/>
</dbReference>
<sequence>MDAGSQSLLTYSTVFGKIYGWDLRSPGDAWVLDNNVQNGLLTSYAIDKNNNWLSCGTSSGFIMCWDLRFMLRVSQLKNYHNYGLPVKCLKMHPSEPSWVISTTRAFNEVAFFNMETKSRTKTLWANPEPPFSYKKSTPKPEKQRTANWFNGVWTEKSDTGKVYVLTGGTDGRLRYWDLDSPESSYVISHRWCNNVQLNVSYSSQVVNNSEVIVEKAFHPSNESKTEDSQIRSPDQPCTGHLETITDVI</sequence>
<dbReference type="SUPFAM" id="SSF50978">
    <property type="entry name" value="WD40 repeat-like"/>
    <property type="match status" value="1"/>
</dbReference>
<dbReference type="Gene3D" id="2.130.10.10">
    <property type="entry name" value="YVTN repeat-like/Quinoprotein amine dehydrogenase"/>
    <property type="match status" value="1"/>
</dbReference>
<evidence type="ECO:0000256" key="1">
    <source>
        <dbReference type="ARBA" id="ARBA00022741"/>
    </source>
</evidence>
<dbReference type="EMBL" id="SEYY01008362">
    <property type="protein sequence ID" value="KAB7502180.1"/>
    <property type="molecule type" value="Genomic_DNA"/>
</dbReference>
<dbReference type="GO" id="GO:0016236">
    <property type="term" value="P:macroautophagy"/>
    <property type="evidence" value="ECO:0007669"/>
    <property type="project" value="InterPro"/>
</dbReference>
<feature type="repeat" description="WD" evidence="2">
    <location>
        <begin position="163"/>
        <end position="186"/>
    </location>
</feature>
<dbReference type="GO" id="GO:0071561">
    <property type="term" value="C:nucleus-vacuole junction"/>
    <property type="evidence" value="ECO:0007669"/>
    <property type="project" value="TreeGrafter"/>
</dbReference>
<evidence type="ECO:0000256" key="3">
    <source>
        <dbReference type="SAM" id="MobiDB-lite"/>
    </source>
</evidence>
<feature type="compositionally biased region" description="Basic and acidic residues" evidence="3">
    <location>
        <begin position="217"/>
        <end position="229"/>
    </location>
</feature>
<accession>A0A5N5TB34</accession>
<gene>
    <name evidence="4" type="ORF">Anas_10837</name>
</gene>
<keyword evidence="2" id="KW-0853">WD repeat</keyword>
<protein>
    <submittedName>
        <fullName evidence="4">Uncharacterized protein</fullName>
    </submittedName>
</protein>
<comment type="caution">
    <text evidence="4">The sequence shown here is derived from an EMBL/GenBank/DDBJ whole genome shotgun (WGS) entry which is preliminary data.</text>
</comment>
<dbReference type="GO" id="GO:0004674">
    <property type="term" value="F:protein serine/threonine kinase activity"/>
    <property type="evidence" value="ECO:0007669"/>
    <property type="project" value="InterPro"/>
</dbReference>
<evidence type="ECO:0000256" key="2">
    <source>
        <dbReference type="PROSITE-ProRule" id="PRU00221"/>
    </source>
</evidence>